<evidence type="ECO:0000256" key="2">
    <source>
        <dbReference type="ARBA" id="ARBA00022490"/>
    </source>
</evidence>
<dbReference type="SUPFAM" id="SSF57850">
    <property type="entry name" value="RING/U-box"/>
    <property type="match status" value="1"/>
</dbReference>
<keyword evidence="5" id="KW-0862">Zinc</keyword>
<dbReference type="Pfam" id="PF00097">
    <property type="entry name" value="zf-C3HC4"/>
    <property type="match status" value="1"/>
</dbReference>
<evidence type="ECO:0000259" key="8">
    <source>
        <dbReference type="PROSITE" id="PS50089"/>
    </source>
</evidence>
<dbReference type="GO" id="GO:0008270">
    <property type="term" value="F:zinc ion binding"/>
    <property type="evidence" value="ECO:0007669"/>
    <property type="project" value="UniProtKB-KW"/>
</dbReference>
<evidence type="ECO:0000256" key="7">
    <source>
        <dbReference type="SAM" id="MobiDB-lite"/>
    </source>
</evidence>
<dbReference type="GO" id="GO:0045087">
    <property type="term" value="P:innate immune response"/>
    <property type="evidence" value="ECO:0007669"/>
    <property type="project" value="TreeGrafter"/>
</dbReference>
<dbReference type="SMART" id="SM00184">
    <property type="entry name" value="RING"/>
    <property type="match status" value="1"/>
</dbReference>
<dbReference type="InterPro" id="IPR049342">
    <property type="entry name" value="TRAF1-6_MATH_dom"/>
</dbReference>
<gene>
    <name evidence="10" type="ORF">CHIRRI_LOCUS10780</name>
</gene>
<dbReference type="InterPro" id="IPR018957">
    <property type="entry name" value="Znf_C3HC4_RING-type"/>
</dbReference>
<dbReference type="GO" id="GO:0005737">
    <property type="term" value="C:cytoplasm"/>
    <property type="evidence" value="ECO:0007669"/>
    <property type="project" value="UniProtKB-SubCell"/>
</dbReference>
<dbReference type="Proteomes" id="UP001153620">
    <property type="component" value="Chromosome 3"/>
</dbReference>
<feature type="region of interest" description="Disordered" evidence="7">
    <location>
        <begin position="1"/>
        <end position="34"/>
    </location>
</feature>
<evidence type="ECO:0000256" key="3">
    <source>
        <dbReference type="ARBA" id="ARBA00022723"/>
    </source>
</evidence>
<feature type="compositionally biased region" description="Polar residues" evidence="7">
    <location>
        <begin position="13"/>
        <end position="32"/>
    </location>
</feature>
<keyword evidence="11" id="KW-1185">Reference proteome</keyword>
<dbReference type="EMBL" id="OU895879">
    <property type="protein sequence ID" value="CAG9807934.1"/>
    <property type="molecule type" value="Genomic_DNA"/>
</dbReference>
<dbReference type="GO" id="GO:0031663">
    <property type="term" value="P:lipopolysaccharide-mediated signaling pathway"/>
    <property type="evidence" value="ECO:0007669"/>
    <property type="project" value="TreeGrafter"/>
</dbReference>
<keyword evidence="4 6" id="KW-0863">Zinc-finger</keyword>
<dbReference type="InterPro" id="IPR002083">
    <property type="entry name" value="MATH/TRAF_dom"/>
</dbReference>
<dbReference type="PANTHER" id="PTHR10131:SF152">
    <property type="entry name" value="TNF RECEPTOR-ASSOCIATED FACTOR 6"/>
    <property type="match status" value="1"/>
</dbReference>
<sequence>MNREMSADESVQAEASNNSIPKNKTGSTLNEPQRTKSLEEATQENYMCSICLSWLEDPVLTKCGHRFCSSCLNEWRTKKNSKCPMDSHDLNIEDIFPDNYTKRQITEIRKSFPEELNRPNVMIECRFSTLSCDFKTTSAGELDLHMKEGTKEHIDLLLSSYLRTQYQAWDPLDKSQSNDKEEFFRQQSSTRDLINAMFERIVILEQHTREQAIKIEALQSTEKRHGTLVWKIEDFKRKVESMQNNSNMMFYSTDAYTSPDGYKFCARINLSHKMRDYLSLHVHLRKGENDYHLSWPFIGRIKISMIHTKNAALSQHDCIMSKPEILAFHRPNEEISCRGFGFTEYAIISDIIKRGFIENDCLVIKIQMNIV</sequence>
<dbReference type="GO" id="GO:0043122">
    <property type="term" value="P:regulation of canonical NF-kappaB signal transduction"/>
    <property type="evidence" value="ECO:0007669"/>
    <property type="project" value="TreeGrafter"/>
</dbReference>
<comment type="subcellular location">
    <subcellularLocation>
        <location evidence="1">Cytoplasm</location>
    </subcellularLocation>
</comment>
<feature type="domain" description="RING-type" evidence="8">
    <location>
        <begin position="48"/>
        <end position="87"/>
    </location>
</feature>
<evidence type="ECO:0000313" key="11">
    <source>
        <dbReference type="Proteomes" id="UP001153620"/>
    </source>
</evidence>
<dbReference type="OrthoDB" id="6499288at2759"/>
<dbReference type="Gene3D" id="3.30.40.10">
    <property type="entry name" value="Zinc/RING finger domain, C3HC4 (zinc finger)"/>
    <property type="match status" value="1"/>
</dbReference>
<organism evidence="10 11">
    <name type="scientific">Chironomus riparius</name>
    <dbReference type="NCBI Taxonomy" id="315576"/>
    <lineage>
        <taxon>Eukaryota</taxon>
        <taxon>Metazoa</taxon>
        <taxon>Ecdysozoa</taxon>
        <taxon>Arthropoda</taxon>
        <taxon>Hexapoda</taxon>
        <taxon>Insecta</taxon>
        <taxon>Pterygota</taxon>
        <taxon>Neoptera</taxon>
        <taxon>Endopterygota</taxon>
        <taxon>Diptera</taxon>
        <taxon>Nematocera</taxon>
        <taxon>Chironomoidea</taxon>
        <taxon>Chironomidae</taxon>
        <taxon>Chironominae</taxon>
        <taxon>Chironomus</taxon>
    </lineage>
</organism>
<evidence type="ECO:0008006" key="12">
    <source>
        <dbReference type="Google" id="ProtNLM"/>
    </source>
</evidence>
<dbReference type="PROSITE" id="PS00518">
    <property type="entry name" value="ZF_RING_1"/>
    <property type="match status" value="1"/>
</dbReference>
<protein>
    <recommendedName>
        <fullName evidence="12">TNF receptor-associated factor 6</fullName>
    </recommendedName>
</protein>
<evidence type="ECO:0000256" key="4">
    <source>
        <dbReference type="ARBA" id="ARBA00022771"/>
    </source>
</evidence>
<dbReference type="InterPro" id="IPR008974">
    <property type="entry name" value="TRAF-like"/>
</dbReference>
<evidence type="ECO:0000259" key="9">
    <source>
        <dbReference type="PROSITE" id="PS50144"/>
    </source>
</evidence>
<dbReference type="SUPFAM" id="SSF49599">
    <property type="entry name" value="TRAF domain-like"/>
    <property type="match status" value="1"/>
</dbReference>
<dbReference type="AlphaFoldDB" id="A0A9N9WVN6"/>
<keyword evidence="2" id="KW-0963">Cytoplasm</keyword>
<proteinExistence type="predicted"/>
<dbReference type="InterPro" id="IPR013083">
    <property type="entry name" value="Znf_RING/FYVE/PHD"/>
</dbReference>
<evidence type="ECO:0000256" key="5">
    <source>
        <dbReference type="ARBA" id="ARBA00022833"/>
    </source>
</evidence>
<dbReference type="GO" id="GO:0061630">
    <property type="term" value="F:ubiquitin protein ligase activity"/>
    <property type="evidence" value="ECO:0007669"/>
    <property type="project" value="TreeGrafter"/>
</dbReference>
<feature type="domain" description="MATH" evidence="9">
    <location>
        <begin position="225"/>
        <end position="368"/>
    </location>
</feature>
<evidence type="ECO:0000256" key="1">
    <source>
        <dbReference type="ARBA" id="ARBA00004496"/>
    </source>
</evidence>
<dbReference type="InterPro" id="IPR017907">
    <property type="entry name" value="Znf_RING_CS"/>
</dbReference>
<dbReference type="Gene3D" id="2.60.210.10">
    <property type="entry name" value="Apoptosis, Tumor Necrosis Factor Receptor Associated Protein 2, Chain A"/>
    <property type="match status" value="1"/>
</dbReference>
<evidence type="ECO:0000256" key="6">
    <source>
        <dbReference type="PROSITE-ProRule" id="PRU00175"/>
    </source>
</evidence>
<keyword evidence="3" id="KW-0479">Metal-binding</keyword>
<dbReference type="PROSITE" id="PS50144">
    <property type="entry name" value="MATH"/>
    <property type="match status" value="1"/>
</dbReference>
<dbReference type="Pfam" id="PF21355">
    <property type="entry name" value="TRAF-mep_MATH"/>
    <property type="match status" value="1"/>
</dbReference>
<name>A0A9N9WVN6_9DIPT</name>
<dbReference type="GO" id="GO:0005634">
    <property type="term" value="C:nucleus"/>
    <property type="evidence" value="ECO:0007669"/>
    <property type="project" value="UniProtKB-ARBA"/>
</dbReference>
<reference evidence="10" key="2">
    <citation type="submission" date="2022-10" db="EMBL/GenBank/DDBJ databases">
        <authorList>
            <consortium name="ENA_rothamsted_submissions"/>
            <consortium name="culmorum"/>
            <person name="King R."/>
        </authorList>
    </citation>
    <scope>NUCLEOTIDE SEQUENCE</scope>
</reference>
<dbReference type="InterPro" id="IPR001841">
    <property type="entry name" value="Znf_RING"/>
</dbReference>
<reference evidence="10" key="1">
    <citation type="submission" date="2022-01" db="EMBL/GenBank/DDBJ databases">
        <authorList>
            <person name="King R."/>
        </authorList>
    </citation>
    <scope>NUCLEOTIDE SEQUENCE</scope>
</reference>
<dbReference type="PROSITE" id="PS50089">
    <property type="entry name" value="ZF_RING_2"/>
    <property type="match status" value="1"/>
</dbReference>
<evidence type="ECO:0000313" key="10">
    <source>
        <dbReference type="EMBL" id="CAG9807934.1"/>
    </source>
</evidence>
<accession>A0A9N9WVN6</accession>
<dbReference type="PANTHER" id="PTHR10131">
    <property type="entry name" value="TNF RECEPTOR ASSOCIATED FACTOR"/>
    <property type="match status" value="1"/>
</dbReference>